<keyword evidence="2" id="KW-1185">Reference proteome</keyword>
<accession>A0A286REK5</accession>
<evidence type="ECO:0000313" key="1">
    <source>
        <dbReference type="EMBL" id="ASV74377.1"/>
    </source>
</evidence>
<name>A0A286REK5_9BACT</name>
<organism evidence="1 2">
    <name type="scientific">Thermogutta terrifontis</name>
    <dbReference type="NCBI Taxonomy" id="1331910"/>
    <lineage>
        <taxon>Bacteria</taxon>
        <taxon>Pseudomonadati</taxon>
        <taxon>Planctomycetota</taxon>
        <taxon>Planctomycetia</taxon>
        <taxon>Pirellulales</taxon>
        <taxon>Thermoguttaceae</taxon>
        <taxon>Thermogutta</taxon>
    </lineage>
</organism>
<proteinExistence type="predicted"/>
<dbReference type="AlphaFoldDB" id="A0A286REK5"/>
<dbReference type="Proteomes" id="UP000215086">
    <property type="component" value="Chromosome"/>
</dbReference>
<reference evidence="1 2" key="1">
    <citation type="journal article" name="Front. Microbiol.">
        <title>Sugar Metabolism of the First Thermophilic Planctomycete Thermogutta terrifontis: Comparative Genomic and Transcriptomic Approaches.</title>
        <authorList>
            <person name="Elcheninov A.G."/>
            <person name="Menzel P."/>
            <person name="Gudbergsdottir S.R."/>
            <person name="Slesarev A.I."/>
            <person name="Kadnikov V.V."/>
            <person name="Krogh A."/>
            <person name="Bonch-Osmolovskaya E.A."/>
            <person name="Peng X."/>
            <person name="Kublanov I.V."/>
        </authorList>
    </citation>
    <scope>NUCLEOTIDE SEQUENCE [LARGE SCALE GENOMIC DNA]</scope>
    <source>
        <strain evidence="1 2">R1</strain>
    </source>
</reference>
<evidence type="ECO:0000313" key="2">
    <source>
        <dbReference type="Proteomes" id="UP000215086"/>
    </source>
</evidence>
<sequence length="48" mass="4812">MSCPPPAGNAFALVLEPVANGGAIVVSSHPTRAMAHVHPLDGHPDDAS</sequence>
<dbReference type="EMBL" id="CP018477">
    <property type="protein sequence ID" value="ASV74377.1"/>
    <property type="molecule type" value="Genomic_DNA"/>
</dbReference>
<protein>
    <submittedName>
        <fullName evidence="1">Uncharacterized protein</fullName>
    </submittedName>
</protein>
<dbReference type="KEGG" id="ttf:THTE_1775"/>
<gene>
    <name evidence="1" type="ORF">THTE_1775</name>
</gene>